<evidence type="ECO:0000313" key="3">
    <source>
        <dbReference type="Proteomes" id="UP000696294"/>
    </source>
</evidence>
<proteinExistence type="predicted"/>
<dbReference type="Gene3D" id="1.10.10.10">
    <property type="entry name" value="Winged helix-like DNA-binding domain superfamily/Winged helix DNA-binding domain"/>
    <property type="match status" value="1"/>
</dbReference>
<name>A0ABX1BQT6_9ACTN</name>
<gene>
    <name evidence="2" type="ORF">HCN51_56855</name>
</gene>
<feature type="region of interest" description="Disordered" evidence="1">
    <location>
        <begin position="306"/>
        <end position="325"/>
    </location>
</feature>
<sequence>MSMAHEQPDPGCTCYDGDSCGPAVPTWGDDGGGRDDEPAAEELASPIDSDLVADAERQLADDVEPESDEARQARLENDHKIVMLLRADLAVGRRDRFDRVAEQLVIYSLPILGMWVARGEIFAKVNQRREQANQTRASRGKKPLPKITRDPLDWRTWDRDEVEEFVHDLAGEGVERFRRAVEEGQCDPRRGASMRTYFIGGCLFGFEKVYRHRCRQQRLERAVVAAGLAHDVAAWEPVRQLALTPGPEHQVIVRDEISRAMAQITAPEMHQVLWYSALGYTQQEVAEMAGLTAKALEGRLRRVRQKFGRRHTAAQTTTDSDDAER</sequence>
<comment type="caution">
    <text evidence="2">The sequence shown here is derived from an EMBL/GenBank/DDBJ whole genome shotgun (WGS) entry which is preliminary data.</text>
</comment>
<reference evidence="2 3" key="1">
    <citation type="submission" date="2020-03" db="EMBL/GenBank/DDBJ databases">
        <title>WGS of actinomycetes isolated from Thailand.</title>
        <authorList>
            <person name="Thawai C."/>
        </authorList>
    </citation>
    <scope>NUCLEOTIDE SEQUENCE [LARGE SCALE GENOMIC DNA]</scope>
    <source>
        <strain evidence="2 3">FMUSA5-5</strain>
    </source>
</reference>
<organism evidence="2 3">
    <name type="scientific">Nonomuraea composti</name>
    <dbReference type="NCBI Taxonomy" id="2720023"/>
    <lineage>
        <taxon>Bacteria</taxon>
        <taxon>Bacillati</taxon>
        <taxon>Actinomycetota</taxon>
        <taxon>Actinomycetes</taxon>
        <taxon>Streptosporangiales</taxon>
        <taxon>Streptosporangiaceae</taxon>
        <taxon>Nonomuraea</taxon>
    </lineage>
</organism>
<evidence type="ECO:0008006" key="4">
    <source>
        <dbReference type="Google" id="ProtNLM"/>
    </source>
</evidence>
<dbReference type="Proteomes" id="UP000696294">
    <property type="component" value="Unassembled WGS sequence"/>
</dbReference>
<dbReference type="EMBL" id="JAATEP010000109">
    <property type="protein sequence ID" value="NJP98795.1"/>
    <property type="molecule type" value="Genomic_DNA"/>
</dbReference>
<evidence type="ECO:0000256" key="1">
    <source>
        <dbReference type="SAM" id="MobiDB-lite"/>
    </source>
</evidence>
<keyword evidence="3" id="KW-1185">Reference proteome</keyword>
<evidence type="ECO:0000313" key="2">
    <source>
        <dbReference type="EMBL" id="NJP98795.1"/>
    </source>
</evidence>
<accession>A0ABX1BQT6</accession>
<dbReference type="InterPro" id="IPR036388">
    <property type="entry name" value="WH-like_DNA-bd_sf"/>
</dbReference>
<dbReference type="RefSeq" id="WP_168022090.1">
    <property type="nucleotide sequence ID" value="NZ_JAATEP010000109.1"/>
</dbReference>
<protein>
    <recommendedName>
        <fullName evidence="4">Sigma-70 family RNA polymerase sigma factor</fullName>
    </recommendedName>
</protein>
<feature type="region of interest" description="Disordered" evidence="1">
    <location>
        <begin position="1"/>
        <end position="50"/>
    </location>
</feature>